<evidence type="ECO:0000313" key="2">
    <source>
        <dbReference type="Proteomes" id="UP001501822"/>
    </source>
</evidence>
<proteinExistence type="predicted"/>
<protein>
    <recommendedName>
        <fullName evidence="3">CU044_5270 family protein</fullName>
    </recommendedName>
</protein>
<evidence type="ECO:0008006" key="3">
    <source>
        <dbReference type="Google" id="ProtNLM"/>
    </source>
</evidence>
<dbReference type="InterPro" id="IPR047789">
    <property type="entry name" value="CU044_5270-like"/>
</dbReference>
<sequence>MNELERMYAEVPPPAENAVLEGRRRLLAAAHGTSPVTAPRPARRLLGLPRMGVRLAAVGALAVTIAAGVTIAQNVGGTDKEGRPRPVLPVIPAGPVANAADLLNRAATAAESRPFAPRPDQWIYVESRQRFPAIGTHVTTPKTRLVNFVERTWWRADGKQIARTQQGAYGDGKLRIETGNQLWKHNYPALAALPTDPTALDAWVASHVFIGGMRPKNAEERAAALYDQYSAVLRNGVAPPKTEAAVYRAIARIPGVTLRKNVVDMAGRPAIAVSRVTEGYLAKEILVDPKTYAYLAERVIVVKDHTLNALDGRSVDKKGAVLNLEMHSIPKVVDRPGQRP</sequence>
<dbReference type="EMBL" id="BAAABM010000037">
    <property type="protein sequence ID" value="GAA0348669.1"/>
    <property type="molecule type" value="Genomic_DNA"/>
</dbReference>
<dbReference type="Proteomes" id="UP001501822">
    <property type="component" value="Unassembled WGS sequence"/>
</dbReference>
<gene>
    <name evidence="1" type="ORF">GCM10010151_42990</name>
</gene>
<dbReference type="RefSeq" id="WP_252801539.1">
    <property type="nucleotide sequence ID" value="NZ_BAAABM010000037.1"/>
</dbReference>
<reference evidence="2" key="1">
    <citation type="journal article" date="2019" name="Int. J. Syst. Evol. Microbiol.">
        <title>The Global Catalogue of Microorganisms (GCM) 10K type strain sequencing project: providing services to taxonomists for standard genome sequencing and annotation.</title>
        <authorList>
            <consortium name="The Broad Institute Genomics Platform"/>
            <consortium name="The Broad Institute Genome Sequencing Center for Infectious Disease"/>
            <person name="Wu L."/>
            <person name="Ma J."/>
        </authorList>
    </citation>
    <scope>NUCLEOTIDE SEQUENCE [LARGE SCALE GENOMIC DNA]</scope>
    <source>
        <strain evidence="2">JCM 3146</strain>
    </source>
</reference>
<comment type="caution">
    <text evidence="1">The sequence shown here is derived from an EMBL/GenBank/DDBJ whole genome shotgun (WGS) entry which is preliminary data.</text>
</comment>
<keyword evidence="2" id="KW-1185">Reference proteome</keyword>
<organism evidence="1 2">
    <name type="scientific">Actinoallomurus spadix</name>
    <dbReference type="NCBI Taxonomy" id="79912"/>
    <lineage>
        <taxon>Bacteria</taxon>
        <taxon>Bacillati</taxon>
        <taxon>Actinomycetota</taxon>
        <taxon>Actinomycetes</taxon>
        <taxon>Streptosporangiales</taxon>
        <taxon>Thermomonosporaceae</taxon>
        <taxon>Actinoallomurus</taxon>
    </lineage>
</organism>
<dbReference type="NCBIfam" id="NF038083">
    <property type="entry name" value="CU044_5270_fam"/>
    <property type="match status" value="1"/>
</dbReference>
<accession>A0ABP3GQ04</accession>
<evidence type="ECO:0000313" key="1">
    <source>
        <dbReference type="EMBL" id="GAA0348669.1"/>
    </source>
</evidence>
<name>A0ABP3GQ04_9ACTN</name>